<keyword evidence="2" id="KW-1185">Reference proteome</keyword>
<name>A0A2A2IDG2_9BACI</name>
<dbReference type="OrthoDB" id="2706316at2"/>
<dbReference type="Proteomes" id="UP000218887">
    <property type="component" value="Unassembled WGS sequence"/>
</dbReference>
<dbReference type="RefSeq" id="WP_095655842.1">
    <property type="nucleotide sequence ID" value="NZ_NPOA01000008.1"/>
</dbReference>
<sequence>MGYILPIEHYQYNDYQKRVIQEKRNPQFIERPFKVILEKQHQEIISEYDRLNGVPESKRYPVGLDALNAERYYGELTGKGQKFSESV</sequence>
<proteinExistence type="predicted"/>
<protein>
    <submittedName>
        <fullName evidence="1">Uncharacterized protein</fullName>
    </submittedName>
</protein>
<evidence type="ECO:0000313" key="1">
    <source>
        <dbReference type="EMBL" id="PAV29170.1"/>
    </source>
</evidence>
<reference evidence="1 2" key="1">
    <citation type="submission" date="2017-08" db="EMBL/GenBank/DDBJ databases">
        <title>Virgibacillus indicus sp. nov. and Virgibacillus profoundi sp. nov, two moderately halophilic bacteria isolated from marine sediment by using the Microfluidic Streak Plate.</title>
        <authorList>
            <person name="Xu B."/>
            <person name="Hu B."/>
            <person name="Wang J."/>
            <person name="Zhu Y."/>
            <person name="Huang L."/>
            <person name="Du W."/>
            <person name="Huang Y."/>
        </authorList>
    </citation>
    <scope>NUCLEOTIDE SEQUENCE [LARGE SCALE GENOMIC DNA]</scope>
    <source>
        <strain evidence="1 2">IO3-P3-H5</strain>
    </source>
</reference>
<dbReference type="EMBL" id="NPOA01000008">
    <property type="protein sequence ID" value="PAV29170.1"/>
    <property type="molecule type" value="Genomic_DNA"/>
</dbReference>
<gene>
    <name evidence="1" type="ORF">CIL05_12290</name>
</gene>
<dbReference type="AlphaFoldDB" id="A0A2A2IDG2"/>
<evidence type="ECO:0000313" key="2">
    <source>
        <dbReference type="Proteomes" id="UP000218887"/>
    </source>
</evidence>
<accession>A0A2A2IDG2</accession>
<comment type="caution">
    <text evidence="1">The sequence shown here is derived from an EMBL/GenBank/DDBJ whole genome shotgun (WGS) entry which is preliminary data.</text>
</comment>
<organism evidence="1 2">
    <name type="scientific">Virgibacillus profundi</name>
    <dbReference type="NCBI Taxonomy" id="2024555"/>
    <lineage>
        <taxon>Bacteria</taxon>
        <taxon>Bacillati</taxon>
        <taxon>Bacillota</taxon>
        <taxon>Bacilli</taxon>
        <taxon>Bacillales</taxon>
        <taxon>Bacillaceae</taxon>
        <taxon>Virgibacillus</taxon>
    </lineage>
</organism>